<reference evidence="3 4" key="1">
    <citation type="submission" date="2020-10" db="EMBL/GenBank/DDBJ databases">
        <title>Whole genome sequence of oil-degrading bacteria Rhodococcus pyridinivorans strain 5Ap.</title>
        <authorList>
            <person name="Akhremchuk A.E."/>
            <person name="Valentovich L.N."/>
            <person name="Charniauskaya M.I."/>
            <person name="Bukliarevich H.A."/>
            <person name="Titok M.A."/>
        </authorList>
    </citation>
    <scope>NUCLEOTIDE SEQUENCE [LARGE SCALE GENOMIC DNA]</scope>
    <source>
        <strain evidence="3 4">5Ap</strain>
    </source>
</reference>
<feature type="compositionally biased region" description="Polar residues" evidence="1">
    <location>
        <begin position="1"/>
        <end position="11"/>
    </location>
</feature>
<feature type="region of interest" description="Disordered" evidence="1">
    <location>
        <begin position="1"/>
        <end position="28"/>
    </location>
</feature>
<evidence type="ECO:0000256" key="2">
    <source>
        <dbReference type="SAM" id="Phobius"/>
    </source>
</evidence>
<gene>
    <name evidence="3" type="ORF">INP59_21105</name>
</gene>
<feature type="compositionally biased region" description="Basic and acidic residues" evidence="1">
    <location>
        <begin position="287"/>
        <end position="314"/>
    </location>
</feature>
<feature type="region of interest" description="Disordered" evidence="1">
    <location>
        <begin position="285"/>
        <end position="323"/>
    </location>
</feature>
<evidence type="ECO:0000313" key="4">
    <source>
        <dbReference type="Proteomes" id="UP000593818"/>
    </source>
</evidence>
<protein>
    <submittedName>
        <fullName evidence="3">Uncharacterized protein</fullName>
    </submittedName>
</protein>
<feature type="transmembrane region" description="Helical" evidence="2">
    <location>
        <begin position="44"/>
        <end position="63"/>
    </location>
</feature>
<evidence type="ECO:0000313" key="3">
    <source>
        <dbReference type="EMBL" id="QOV98318.1"/>
    </source>
</evidence>
<keyword evidence="4" id="KW-1185">Reference proteome</keyword>
<sequence>MTKPSISATSAETHEMSSKIEPPSFGTYPRNDQRPYWPQAFRPVIFLMAVALALSAMVMIPLALRAGKAHHALEVTGYVGGLSMMALLSVTALRESGFRHVRRSSRIHRIHDPRHGDGIIVPMRRGLTAPVMIVLLGGAVYGVAASTLWFIAGNTSLLPEGRDTPRNALLVAVLAAVALLLSSILLAIRIEFAVRIFREGIERHTRRRIFFSDKEFRIFLPWVDITSVDAEMNADLGRHPSIGLRTARPIPEGQRTPHDSNDRIAVLAHALAAEPNTLVRLLQGMKENPEKRPEVERPDSEDLLRPPPLRERFRAARRRKASR</sequence>
<keyword evidence="2" id="KW-0812">Transmembrane</keyword>
<name>A0A7M2XKM9_9NOCA</name>
<dbReference type="RefSeq" id="WP_193902684.1">
    <property type="nucleotide sequence ID" value="NZ_CP063450.1"/>
</dbReference>
<dbReference type="AlphaFoldDB" id="A0A7M2XKM9"/>
<feature type="transmembrane region" description="Helical" evidence="2">
    <location>
        <begin position="75"/>
        <end position="93"/>
    </location>
</feature>
<dbReference type="Proteomes" id="UP000593818">
    <property type="component" value="Chromosome"/>
</dbReference>
<keyword evidence="2" id="KW-0472">Membrane</keyword>
<dbReference type="EMBL" id="CP063450">
    <property type="protein sequence ID" value="QOV98318.1"/>
    <property type="molecule type" value="Genomic_DNA"/>
</dbReference>
<feature type="transmembrane region" description="Helical" evidence="2">
    <location>
        <begin position="168"/>
        <end position="188"/>
    </location>
</feature>
<organism evidence="3 4">
    <name type="scientific">Rhodococcus pyridinivorans</name>
    <dbReference type="NCBI Taxonomy" id="103816"/>
    <lineage>
        <taxon>Bacteria</taxon>
        <taxon>Bacillati</taxon>
        <taxon>Actinomycetota</taxon>
        <taxon>Actinomycetes</taxon>
        <taxon>Mycobacteriales</taxon>
        <taxon>Nocardiaceae</taxon>
        <taxon>Rhodococcus</taxon>
    </lineage>
</organism>
<accession>A0A7M2XKM9</accession>
<proteinExistence type="predicted"/>
<evidence type="ECO:0000256" key="1">
    <source>
        <dbReference type="SAM" id="MobiDB-lite"/>
    </source>
</evidence>
<feature type="transmembrane region" description="Helical" evidence="2">
    <location>
        <begin position="131"/>
        <end position="152"/>
    </location>
</feature>
<keyword evidence="2" id="KW-1133">Transmembrane helix</keyword>